<reference evidence="8" key="1">
    <citation type="submission" date="2017-09" db="EMBL/GenBank/DDBJ databases">
        <title>Depth-based differentiation of microbial function through sediment-hosted aquifers and enrichment of novel symbionts in the deep terrestrial subsurface.</title>
        <authorList>
            <person name="Probst A.J."/>
            <person name="Ladd B."/>
            <person name="Jarett J.K."/>
            <person name="Geller-Mcgrath D.E."/>
            <person name="Sieber C.M.K."/>
            <person name="Emerson J.B."/>
            <person name="Anantharaman K."/>
            <person name="Thomas B.C."/>
            <person name="Malmstrom R."/>
            <person name="Stieglmeier M."/>
            <person name="Klingl A."/>
            <person name="Woyke T."/>
            <person name="Ryan C.M."/>
            <person name="Banfield J.F."/>
        </authorList>
    </citation>
    <scope>NUCLEOTIDE SEQUENCE [LARGE SCALE GENOMIC DNA]</scope>
</reference>
<dbReference type="GO" id="GO:0003735">
    <property type="term" value="F:structural constituent of ribosome"/>
    <property type="evidence" value="ECO:0007669"/>
    <property type="project" value="UniProtKB-UniRule"/>
</dbReference>
<evidence type="ECO:0000256" key="6">
    <source>
        <dbReference type="HAMAP-Rule" id="MF_01345"/>
    </source>
</evidence>
<evidence type="ECO:0000256" key="1">
    <source>
        <dbReference type="ARBA" id="ARBA00010254"/>
    </source>
</evidence>
<dbReference type="Proteomes" id="UP000230935">
    <property type="component" value="Unassembled WGS sequence"/>
</dbReference>
<dbReference type="InterPro" id="IPR000266">
    <property type="entry name" value="Ribosomal_uS17"/>
</dbReference>
<keyword evidence="2 6" id="KW-0699">rRNA-binding</keyword>
<sequence>MSDEKKSIKNIRKLTGVVVSDKQDKTIVVKVDRTKINPKYHKRFKISKKYHVDDSKNQFHTGDVVSFVAARPISKTKRWRVIYSK</sequence>
<keyword evidence="5 6" id="KW-0687">Ribonucleoprotein</keyword>
<comment type="similarity">
    <text evidence="1 6">Belongs to the universal ribosomal protein uS17 family.</text>
</comment>
<dbReference type="CDD" id="cd00364">
    <property type="entry name" value="Ribosomal_uS17"/>
    <property type="match status" value="1"/>
</dbReference>
<evidence type="ECO:0000313" key="7">
    <source>
        <dbReference type="EMBL" id="PIS05411.1"/>
    </source>
</evidence>
<evidence type="ECO:0000313" key="8">
    <source>
        <dbReference type="Proteomes" id="UP000230935"/>
    </source>
</evidence>
<dbReference type="InterPro" id="IPR012340">
    <property type="entry name" value="NA-bd_OB-fold"/>
</dbReference>
<dbReference type="AlphaFoldDB" id="A0A2H0W4C7"/>
<dbReference type="SUPFAM" id="SSF50249">
    <property type="entry name" value="Nucleic acid-binding proteins"/>
    <property type="match status" value="1"/>
</dbReference>
<dbReference type="GO" id="GO:0019843">
    <property type="term" value="F:rRNA binding"/>
    <property type="evidence" value="ECO:0007669"/>
    <property type="project" value="UniProtKB-UniRule"/>
</dbReference>
<dbReference type="InterPro" id="IPR019984">
    <property type="entry name" value="Ribosomal_uS17_bact/chlr"/>
</dbReference>
<proteinExistence type="inferred from homology"/>
<name>A0A2H0W4C7_9BACT</name>
<evidence type="ECO:0000256" key="4">
    <source>
        <dbReference type="ARBA" id="ARBA00022980"/>
    </source>
</evidence>
<dbReference type="HAMAP" id="MF_01345_B">
    <property type="entry name" value="Ribosomal_uS17_B"/>
    <property type="match status" value="1"/>
</dbReference>
<dbReference type="NCBIfam" id="NF004123">
    <property type="entry name" value="PRK05610.1"/>
    <property type="match status" value="1"/>
</dbReference>
<organism evidence="7 8">
    <name type="scientific">Candidatus Buchananbacteria bacterium CG10_big_fil_rev_8_21_14_0_10_42_9</name>
    <dbReference type="NCBI Taxonomy" id="1974526"/>
    <lineage>
        <taxon>Bacteria</taxon>
        <taxon>Candidatus Buchananiibacteriota</taxon>
    </lineage>
</organism>
<dbReference type="Gene3D" id="2.40.50.140">
    <property type="entry name" value="Nucleic acid-binding proteins"/>
    <property type="match status" value="1"/>
</dbReference>
<evidence type="ECO:0000256" key="3">
    <source>
        <dbReference type="ARBA" id="ARBA00022884"/>
    </source>
</evidence>
<dbReference type="EMBL" id="PEZZ01000007">
    <property type="protein sequence ID" value="PIS05411.1"/>
    <property type="molecule type" value="Genomic_DNA"/>
</dbReference>
<comment type="caution">
    <text evidence="7">The sequence shown here is derived from an EMBL/GenBank/DDBJ whole genome shotgun (WGS) entry which is preliminary data.</text>
</comment>
<dbReference type="PANTHER" id="PTHR10744">
    <property type="entry name" value="40S RIBOSOMAL PROTEIN S11 FAMILY MEMBER"/>
    <property type="match status" value="1"/>
</dbReference>
<dbReference type="GO" id="GO:0022627">
    <property type="term" value="C:cytosolic small ribosomal subunit"/>
    <property type="evidence" value="ECO:0007669"/>
    <property type="project" value="UniProtKB-UniRule"/>
</dbReference>
<dbReference type="NCBIfam" id="TIGR03635">
    <property type="entry name" value="uS17_bact"/>
    <property type="match status" value="1"/>
</dbReference>
<accession>A0A2H0W4C7</accession>
<comment type="subunit">
    <text evidence="6">Part of the 30S ribosomal subunit.</text>
</comment>
<evidence type="ECO:0000256" key="5">
    <source>
        <dbReference type="ARBA" id="ARBA00023274"/>
    </source>
</evidence>
<dbReference type="PANTHER" id="PTHR10744:SF1">
    <property type="entry name" value="SMALL RIBOSOMAL SUBUNIT PROTEIN US17M"/>
    <property type="match status" value="1"/>
</dbReference>
<gene>
    <name evidence="6 7" type="primary">rpsQ</name>
    <name evidence="7" type="ORF">COT81_01370</name>
</gene>
<dbReference type="PRINTS" id="PR00973">
    <property type="entry name" value="RIBOSOMALS17"/>
</dbReference>
<keyword evidence="4 6" id="KW-0689">Ribosomal protein</keyword>
<comment type="function">
    <text evidence="6">One of the primary rRNA binding proteins, it binds specifically to the 5'-end of 16S ribosomal RNA.</text>
</comment>
<keyword evidence="3 6" id="KW-0694">RNA-binding</keyword>
<dbReference type="GO" id="GO:0006412">
    <property type="term" value="P:translation"/>
    <property type="evidence" value="ECO:0007669"/>
    <property type="project" value="UniProtKB-UniRule"/>
</dbReference>
<dbReference type="Pfam" id="PF00366">
    <property type="entry name" value="Ribosomal_S17"/>
    <property type="match status" value="1"/>
</dbReference>
<evidence type="ECO:0000256" key="2">
    <source>
        <dbReference type="ARBA" id="ARBA00022730"/>
    </source>
</evidence>
<protein>
    <recommendedName>
        <fullName evidence="6">Small ribosomal subunit protein uS17</fullName>
    </recommendedName>
</protein>